<dbReference type="EC" id="2.7.1.-" evidence="20"/>
<dbReference type="RefSeq" id="WP_059107270.1">
    <property type="nucleotide sequence ID" value="NZ_AP024589.1"/>
</dbReference>
<evidence type="ECO:0000256" key="9">
    <source>
        <dbReference type="ARBA" id="ARBA00022840"/>
    </source>
</evidence>
<feature type="binding site" evidence="18">
    <location>
        <position position="66"/>
    </location>
    <ligand>
        <name>a divalent metal cation</name>
        <dbReference type="ChEBI" id="CHEBI:60240"/>
    </ligand>
</feature>
<dbReference type="Proteomes" id="UP000242470">
    <property type="component" value="Unassembled WGS sequence"/>
</dbReference>
<dbReference type="InterPro" id="IPR033717">
    <property type="entry name" value="UDPK"/>
</dbReference>
<evidence type="ECO:0000256" key="16">
    <source>
        <dbReference type="PIRSR" id="PIRSR600829-2"/>
    </source>
</evidence>
<feature type="transmembrane region" description="Helical" evidence="19">
    <location>
        <begin position="86"/>
        <end position="111"/>
    </location>
</feature>
<evidence type="ECO:0000313" key="20">
    <source>
        <dbReference type="EMBL" id="MDN4532682.1"/>
    </source>
</evidence>
<evidence type="ECO:0000256" key="1">
    <source>
        <dbReference type="ARBA" id="ARBA00004651"/>
    </source>
</evidence>
<feature type="binding site" evidence="16">
    <location>
        <position position="59"/>
    </location>
    <ligand>
        <name>substrate</name>
    </ligand>
</feature>
<keyword evidence="14" id="KW-1208">Phospholipid metabolism</keyword>
<keyword evidence="12 19" id="KW-0472">Membrane</keyword>
<dbReference type="AlphaFoldDB" id="A0AAP8PP39"/>
<evidence type="ECO:0000256" key="17">
    <source>
        <dbReference type="PIRSR" id="PIRSR600829-3"/>
    </source>
</evidence>
<evidence type="ECO:0000256" key="18">
    <source>
        <dbReference type="PIRSR" id="PIRSR600829-4"/>
    </source>
</evidence>
<evidence type="ECO:0000256" key="19">
    <source>
        <dbReference type="SAM" id="Phobius"/>
    </source>
</evidence>
<dbReference type="PANTHER" id="PTHR34299">
    <property type="entry name" value="DIACYLGLYCEROL KINASE"/>
    <property type="match status" value="1"/>
</dbReference>
<comment type="cofactor">
    <cofactor evidence="18">
        <name>Mg(2+)</name>
        <dbReference type="ChEBI" id="CHEBI:18420"/>
    </cofactor>
    <text evidence="18">Mn(2+), Zn(2+), Cd(2+) and Co(2+) support activity to lesser extents.</text>
</comment>
<keyword evidence="7 17" id="KW-0547">Nucleotide-binding</keyword>
<dbReference type="GO" id="GO:0016301">
    <property type="term" value="F:kinase activity"/>
    <property type="evidence" value="ECO:0007669"/>
    <property type="project" value="UniProtKB-KW"/>
</dbReference>
<protein>
    <submittedName>
        <fullName evidence="20 21">Diacylglycerol kinase</fullName>
        <ecNumber evidence="20">2.7.1.-</ecNumber>
    </submittedName>
</protein>
<evidence type="ECO:0000256" key="7">
    <source>
        <dbReference type="ARBA" id="ARBA00022741"/>
    </source>
</evidence>
<dbReference type="PANTHER" id="PTHR34299:SF1">
    <property type="entry name" value="DIACYLGLYCEROL KINASE"/>
    <property type="match status" value="1"/>
</dbReference>
<comment type="subcellular location">
    <subcellularLocation>
        <location evidence="1">Cell membrane</location>
        <topology evidence="1">Multi-pass membrane protein</topology>
    </subcellularLocation>
</comment>
<dbReference type="Gene3D" id="1.10.287.3610">
    <property type="match status" value="1"/>
</dbReference>
<evidence type="ECO:0000256" key="11">
    <source>
        <dbReference type="ARBA" id="ARBA00023098"/>
    </source>
</evidence>
<evidence type="ECO:0000256" key="8">
    <source>
        <dbReference type="ARBA" id="ARBA00022777"/>
    </source>
</evidence>
<dbReference type="GO" id="GO:0046872">
    <property type="term" value="F:metal ion binding"/>
    <property type="evidence" value="ECO:0007669"/>
    <property type="project" value="UniProtKB-KW"/>
</dbReference>
<evidence type="ECO:0000256" key="3">
    <source>
        <dbReference type="ARBA" id="ARBA00022475"/>
    </source>
</evidence>
<gene>
    <name evidence="21" type="ORF">CD158_09360</name>
    <name evidence="20" type="ORF">QYH67_03640</name>
</gene>
<keyword evidence="18" id="KW-0460">Magnesium</keyword>
<evidence type="ECO:0000256" key="13">
    <source>
        <dbReference type="ARBA" id="ARBA00023209"/>
    </source>
</evidence>
<dbReference type="InterPro" id="IPR000829">
    <property type="entry name" value="DAGK"/>
</dbReference>
<keyword evidence="3" id="KW-1003">Cell membrane</keyword>
<evidence type="ECO:0000256" key="5">
    <source>
        <dbReference type="ARBA" id="ARBA00022679"/>
    </source>
</evidence>
<evidence type="ECO:0000313" key="22">
    <source>
        <dbReference type="Proteomes" id="UP000242470"/>
    </source>
</evidence>
<evidence type="ECO:0000256" key="10">
    <source>
        <dbReference type="ARBA" id="ARBA00022989"/>
    </source>
</evidence>
<feature type="active site" description="Proton acceptor" evidence="15">
    <location>
        <position position="59"/>
    </location>
</feature>
<evidence type="ECO:0000256" key="4">
    <source>
        <dbReference type="ARBA" id="ARBA00022516"/>
    </source>
</evidence>
<dbReference type="EMBL" id="PPQW01000072">
    <property type="protein sequence ID" value="PNZ66119.1"/>
    <property type="molecule type" value="Genomic_DNA"/>
</dbReference>
<keyword evidence="11" id="KW-0443">Lipid metabolism</keyword>
<dbReference type="CDD" id="cd14265">
    <property type="entry name" value="UDPK_IM_like"/>
    <property type="match status" value="1"/>
</dbReference>
<keyword evidence="9 17" id="KW-0067">ATP-binding</keyword>
<comment type="similarity">
    <text evidence="2">Belongs to the bacterial diacylglycerol kinase family.</text>
</comment>
<keyword evidence="5 20" id="KW-0808">Transferase</keyword>
<feature type="binding site" evidence="17">
    <location>
        <position position="66"/>
    </location>
    <ligand>
        <name>ATP</name>
        <dbReference type="ChEBI" id="CHEBI:30616"/>
    </ligand>
</feature>
<sequence length="112" mass="12642">MRRFRYAFEGLYALFKKDYKFLIHVLIALIVVVCGFIFQLTAIEWMFIIIAIGLVSAFEAMNTALEYVVDLVTSDYHALAKHAKDVAAASVLITALIALVIGLIIFIPHIFY</sequence>
<keyword evidence="10 19" id="KW-1133">Transmembrane helix</keyword>
<feature type="binding site" evidence="17">
    <location>
        <position position="6"/>
    </location>
    <ligand>
        <name>ATP</name>
        <dbReference type="ChEBI" id="CHEBI:30616"/>
    </ligand>
</feature>
<accession>A0AAP8PP39</accession>
<dbReference type="GO" id="GO:0005886">
    <property type="term" value="C:plasma membrane"/>
    <property type="evidence" value="ECO:0007669"/>
    <property type="project" value="UniProtKB-SubCell"/>
</dbReference>
<evidence type="ECO:0000256" key="12">
    <source>
        <dbReference type="ARBA" id="ARBA00023136"/>
    </source>
</evidence>
<reference evidence="20" key="2">
    <citation type="submission" date="2023-07" db="EMBL/GenBank/DDBJ databases">
        <title>Evaluation of the beneficial properties of pineapple isolates.</title>
        <authorList>
            <person name="Adefiranye O."/>
        </authorList>
    </citation>
    <scope>NUCLEOTIDE SEQUENCE</scope>
    <source>
        <strain evidence="20">PAPLE_T1</strain>
    </source>
</reference>
<dbReference type="EMBL" id="JAUHQC010000006">
    <property type="protein sequence ID" value="MDN4532682.1"/>
    <property type="molecule type" value="Genomic_DNA"/>
</dbReference>
<reference evidence="21 22" key="1">
    <citation type="submission" date="2017-08" db="EMBL/GenBank/DDBJ databases">
        <title>Draft genome sequences of 64 type strains of genus Staph aureus.</title>
        <authorList>
            <person name="Cole K."/>
            <person name="Golubchik T."/>
            <person name="Russell J."/>
            <person name="Foster D."/>
            <person name="Llewelyn M."/>
            <person name="Wilson D."/>
            <person name="Crook D."/>
            <person name="Paul J."/>
        </authorList>
    </citation>
    <scope>NUCLEOTIDE SEQUENCE [LARGE SCALE GENOMIC DNA]</scope>
    <source>
        <strain evidence="21 22">NCTC 12101</strain>
    </source>
</reference>
<feature type="transmembrane region" description="Helical" evidence="19">
    <location>
        <begin position="45"/>
        <end position="65"/>
    </location>
</feature>
<evidence type="ECO:0000313" key="21">
    <source>
        <dbReference type="EMBL" id="PNZ66119.1"/>
    </source>
</evidence>
<dbReference type="InterPro" id="IPR036945">
    <property type="entry name" value="DAGK_sf"/>
</dbReference>
<keyword evidence="4" id="KW-0444">Lipid biosynthesis</keyword>
<comment type="caution">
    <text evidence="21">The sequence shown here is derived from an EMBL/GenBank/DDBJ whole genome shotgun (WGS) entry which is preliminary data.</text>
</comment>
<dbReference type="GO" id="GO:0008654">
    <property type="term" value="P:phospholipid biosynthetic process"/>
    <property type="evidence" value="ECO:0007669"/>
    <property type="project" value="UniProtKB-KW"/>
</dbReference>
<name>A0AAP8PP39_9STAP</name>
<proteinExistence type="inferred from homology"/>
<evidence type="ECO:0000256" key="14">
    <source>
        <dbReference type="ARBA" id="ARBA00023264"/>
    </source>
</evidence>
<keyword evidence="6 19" id="KW-0812">Transmembrane</keyword>
<evidence type="ECO:0000256" key="15">
    <source>
        <dbReference type="PIRSR" id="PIRSR600829-1"/>
    </source>
</evidence>
<keyword evidence="18" id="KW-0479">Metal-binding</keyword>
<keyword evidence="13" id="KW-0594">Phospholipid biosynthesis</keyword>
<dbReference type="Pfam" id="PF01219">
    <property type="entry name" value="DAGK_prokar"/>
    <property type="match status" value="1"/>
</dbReference>
<evidence type="ECO:0000256" key="2">
    <source>
        <dbReference type="ARBA" id="ARBA00005967"/>
    </source>
</evidence>
<organism evidence="21 22">
    <name type="scientific">Staphylococcus auricularis</name>
    <dbReference type="NCBI Taxonomy" id="29379"/>
    <lineage>
        <taxon>Bacteria</taxon>
        <taxon>Bacillati</taxon>
        <taxon>Bacillota</taxon>
        <taxon>Bacilli</taxon>
        <taxon>Bacillales</taxon>
        <taxon>Staphylococcaceae</taxon>
        <taxon>Staphylococcus</taxon>
    </lineage>
</organism>
<keyword evidence="8 21" id="KW-0418">Kinase</keyword>
<dbReference type="PROSITE" id="PS01069">
    <property type="entry name" value="DAGK_PROKAR"/>
    <property type="match status" value="1"/>
</dbReference>
<dbReference type="Proteomes" id="UP001171687">
    <property type="component" value="Unassembled WGS sequence"/>
</dbReference>
<feature type="transmembrane region" description="Helical" evidence="19">
    <location>
        <begin position="21"/>
        <end position="39"/>
    </location>
</feature>
<feature type="binding site" evidence="17">
    <location>
        <begin position="84"/>
        <end position="85"/>
    </location>
    <ligand>
        <name>ATP</name>
        <dbReference type="ChEBI" id="CHEBI:30616"/>
    </ligand>
</feature>
<dbReference type="GO" id="GO:0005524">
    <property type="term" value="F:ATP binding"/>
    <property type="evidence" value="ECO:0007669"/>
    <property type="project" value="UniProtKB-KW"/>
</dbReference>
<evidence type="ECO:0000256" key="6">
    <source>
        <dbReference type="ARBA" id="ARBA00022692"/>
    </source>
</evidence>
<dbReference type="GeneID" id="64982133"/>